<dbReference type="AlphaFoldDB" id="Q4A5L6"/>
<dbReference type="STRING" id="262723.MS53_0547"/>
<keyword evidence="2" id="KW-1133">Transmembrane helix</keyword>
<proteinExistence type="predicted"/>
<evidence type="ECO:0000313" key="4">
    <source>
        <dbReference type="EMBL" id="AAZ43955.1"/>
    </source>
</evidence>
<feature type="region of interest" description="Disordered" evidence="1">
    <location>
        <begin position="340"/>
        <end position="390"/>
    </location>
</feature>
<feature type="chain" id="PRO_5004235343" evidence="3">
    <location>
        <begin position="22"/>
        <end position="390"/>
    </location>
</feature>
<dbReference type="RefSeq" id="WP_011283684.1">
    <property type="nucleotide sequence ID" value="NC_007294.1"/>
</dbReference>
<dbReference type="KEGG" id="msy:MS53_0547"/>
<accession>Q4A5L6</accession>
<sequence length="390" mass="43619">MKKLKKLFLFSLAPITASVAAFSLSATVASNTSESELSSLKFLSNSDKDVYRKLIDQAQSDNDKKSILNEAKSVNTELLALSQITSEASLLTANVSNLIKTISESKVSSKYADLLSALYLINNANSAYNSIKGNKTTYNASNIARFTVEQTSFLSNLLELSNFELFETLQSDNASLNDSVAFLNTFKNKILLEHKFYANMLLGIATGQKAVFDLSIAVLKDQFPNLKENLEKTTYFIDSKKQLNSNADVENRLKVYDSLNVEDNGILNSINFNTSMAILNNKTLFDQAVRSSNSQNRYFLIITAVLLVSLVGFAIFINAKKRKMMQKREQETLQQLKADAQNLNKETSEETFLDETEVLPEEKAEKSLKTKSEEKSDKTTEKKKNKARKS</sequence>
<feature type="compositionally biased region" description="Basic and acidic residues" evidence="1">
    <location>
        <begin position="360"/>
        <end position="382"/>
    </location>
</feature>
<name>Q4A5L6_MYCS5</name>
<keyword evidence="5" id="KW-1185">Reference proteome</keyword>
<evidence type="ECO:0000256" key="3">
    <source>
        <dbReference type="SAM" id="SignalP"/>
    </source>
</evidence>
<organism evidence="4 5">
    <name type="scientific">Mycoplasmopsis synoviae (strain 53)</name>
    <name type="common">Mycoplasma synoviae</name>
    <dbReference type="NCBI Taxonomy" id="262723"/>
    <lineage>
        <taxon>Bacteria</taxon>
        <taxon>Bacillati</taxon>
        <taxon>Mycoplasmatota</taxon>
        <taxon>Mycoplasmoidales</taxon>
        <taxon>Metamycoplasmataceae</taxon>
        <taxon>Mycoplasmopsis</taxon>
    </lineage>
</organism>
<keyword evidence="2" id="KW-0472">Membrane</keyword>
<evidence type="ECO:0000256" key="1">
    <source>
        <dbReference type="SAM" id="MobiDB-lite"/>
    </source>
</evidence>
<evidence type="ECO:0000256" key="2">
    <source>
        <dbReference type="SAM" id="Phobius"/>
    </source>
</evidence>
<keyword evidence="2" id="KW-0812">Transmembrane</keyword>
<protein>
    <submittedName>
        <fullName evidence="4">Uncharacterized protein</fullName>
    </submittedName>
</protein>
<reference evidence="4 5" key="1">
    <citation type="journal article" date="2005" name="J. Bacteriol.">
        <title>Swine and poultry pathogens: the complete genome sequences of two strains of Mycoplasma hyopneumoniae and a strain of Mycoplasma synoviae.</title>
        <authorList>
            <person name="Vasconcelos A.T."/>
            <person name="Ferreira H.B."/>
            <person name="Bizarro C.V."/>
            <person name="Bonatto S.L."/>
            <person name="Carvalho M.O."/>
            <person name="Pinto P.M."/>
            <person name="Almeida D.F."/>
            <person name="Almeida L.G."/>
            <person name="Almeida R."/>
            <person name="Alves-Filho L."/>
            <person name="Assuncao E.N."/>
            <person name="Azevedo V.A."/>
            <person name="Bogo M.R."/>
            <person name="Brigido M.M."/>
            <person name="Brocchi M."/>
            <person name="Burity H.A."/>
            <person name="Camargo A.A."/>
            <person name="Camargo S.S."/>
            <person name="Carepo M.S."/>
            <person name="Carraro D.M."/>
            <person name="de Mattos Cascardo J.C."/>
            <person name="Castro L.A."/>
            <person name="Cavalcanti G."/>
            <person name="Chemale G."/>
            <person name="Collevatti R.G."/>
            <person name="Cunha C.W."/>
            <person name="Dallagiovanna B."/>
            <person name="Dambros B.P."/>
            <person name="Dellagostin O.A."/>
            <person name="Falcao C."/>
            <person name="Fantinatti-Garboggini F."/>
            <person name="Felipe M.S."/>
            <person name="Fiorentin L."/>
            <person name="Franco G.R."/>
            <person name="Freitas N.S."/>
            <person name="Frias D."/>
            <person name="Grangeiro T.B."/>
            <person name="Grisard E.C."/>
            <person name="Guimaraes C.T."/>
            <person name="Hungria M."/>
            <person name="Jardim S.N."/>
            <person name="Krieger M.A."/>
            <person name="Laurino J.P."/>
            <person name="Lima L.F."/>
            <person name="Lopes M.I."/>
            <person name="Loreto E.L."/>
            <person name="Madeira H.M."/>
            <person name="Manfio G.P."/>
            <person name="Maranhao A.Q."/>
            <person name="Martinkovics C.T."/>
            <person name="Medeiros S.R."/>
            <person name="Moreira M.A."/>
            <person name="Neiva M."/>
            <person name="Ramalho-Neto C.E."/>
            <person name="Nicolas M.F."/>
            <person name="Oliveira S.C."/>
            <person name="Paixao R.F."/>
            <person name="Pedrosa F.O."/>
            <person name="Pena S.D."/>
            <person name="Pereira M."/>
            <person name="Pereira-Ferrari L."/>
            <person name="Piffer I."/>
            <person name="Pinto L.S."/>
            <person name="Potrich D.P."/>
            <person name="Salim A.C."/>
            <person name="Santos F.R."/>
            <person name="Schmitt R."/>
            <person name="Schneider M.P."/>
            <person name="Schrank A."/>
            <person name="Schrank I.S."/>
            <person name="Schuck A.F."/>
            <person name="Seuanez H.N."/>
            <person name="Silva D.W."/>
            <person name="Silva R."/>
            <person name="Silva S.C."/>
            <person name="Soares C.M."/>
            <person name="Souza K.R."/>
            <person name="Souza R.C."/>
            <person name="Staats C.C."/>
            <person name="Steffens M.B."/>
            <person name="Teixeira S.M."/>
            <person name="Urmenyi T.P."/>
            <person name="Vainstein M.H."/>
            <person name="Zuccherato L.W."/>
            <person name="Simpson A.J."/>
            <person name="Zaha A."/>
        </authorList>
    </citation>
    <scope>NUCLEOTIDE SEQUENCE [LARGE SCALE GENOMIC DNA]</scope>
    <source>
        <strain evidence="4 5">53</strain>
    </source>
</reference>
<dbReference type="EMBL" id="AE017245">
    <property type="protein sequence ID" value="AAZ43955.1"/>
    <property type="molecule type" value="Genomic_DNA"/>
</dbReference>
<evidence type="ECO:0000313" key="5">
    <source>
        <dbReference type="Proteomes" id="UP000000549"/>
    </source>
</evidence>
<feature type="transmembrane region" description="Helical" evidence="2">
    <location>
        <begin position="298"/>
        <end position="319"/>
    </location>
</feature>
<keyword evidence="3" id="KW-0732">Signal</keyword>
<dbReference type="Proteomes" id="UP000000549">
    <property type="component" value="Chromosome"/>
</dbReference>
<feature type="signal peptide" evidence="3">
    <location>
        <begin position="1"/>
        <end position="21"/>
    </location>
</feature>
<feature type="compositionally biased region" description="Acidic residues" evidence="1">
    <location>
        <begin position="349"/>
        <end position="359"/>
    </location>
</feature>
<dbReference type="HOGENOM" id="CLU_707540_0_0_14"/>
<gene>
    <name evidence="4" type="ordered locus">MS53_0547</name>
</gene>